<dbReference type="SMART" id="SM00332">
    <property type="entry name" value="PP2Cc"/>
    <property type="match status" value="1"/>
</dbReference>
<dbReference type="GO" id="GO:0004722">
    <property type="term" value="F:protein serine/threonine phosphatase activity"/>
    <property type="evidence" value="ECO:0007669"/>
    <property type="project" value="UniProtKB-EC"/>
</dbReference>
<dbReference type="InterPro" id="IPR001932">
    <property type="entry name" value="PPM-type_phosphatase-like_dom"/>
</dbReference>
<gene>
    <name evidence="2" type="primary">stp_1</name>
    <name evidence="2" type="ORF">GALL_10540</name>
</gene>
<sequence length="254" mass="28210">MHTFDGREVHHLGKVGEAPLATADFVFAVSDGMGGARSGEFASRFAADRITRLFYRSFRLSPDRMEQGYAEILTELFTSIHVDLLKLGYSYPECAGMGTTLSLCWFSRTRAYFGHIGDSRIYHLPATGPLVQVTHDHSHVGWLRRKGEINEREARMHPRRNALEQALGAGHQFVEPQIGVLEWRPGDRFLVCSDGVVDGLWDRRIEELLRNFPAGDGKANLAEQVVNEAVSESGRDNATAVVIEVQDCGAPPCV</sequence>
<dbReference type="AlphaFoldDB" id="A0A1J5TCR5"/>
<keyword evidence="2" id="KW-0378">Hydrolase</keyword>
<protein>
    <submittedName>
        <fullName evidence="2">Serine/threonine phosphatase stp</fullName>
        <ecNumber evidence="2">3.1.3.16</ecNumber>
    </submittedName>
</protein>
<comment type="caution">
    <text evidence="2">The sequence shown here is derived from an EMBL/GenBank/DDBJ whole genome shotgun (WGS) entry which is preliminary data.</text>
</comment>
<dbReference type="EC" id="3.1.3.16" evidence="2"/>
<dbReference type="InterPro" id="IPR036457">
    <property type="entry name" value="PPM-type-like_dom_sf"/>
</dbReference>
<accession>A0A1J5TCR5</accession>
<dbReference type="EMBL" id="MLJW01000002">
    <property type="protein sequence ID" value="OIR18714.1"/>
    <property type="molecule type" value="Genomic_DNA"/>
</dbReference>
<dbReference type="Gene3D" id="3.60.40.10">
    <property type="entry name" value="PPM-type phosphatase domain"/>
    <property type="match status" value="1"/>
</dbReference>
<name>A0A1J5TCR5_9ZZZZ</name>
<dbReference type="Pfam" id="PF13672">
    <property type="entry name" value="PP2C_2"/>
    <property type="match status" value="1"/>
</dbReference>
<dbReference type="InterPro" id="IPR015655">
    <property type="entry name" value="PP2C"/>
</dbReference>
<dbReference type="PROSITE" id="PS51746">
    <property type="entry name" value="PPM_2"/>
    <property type="match status" value="1"/>
</dbReference>
<dbReference type="SUPFAM" id="SSF81606">
    <property type="entry name" value="PP2C-like"/>
    <property type="match status" value="1"/>
</dbReference>
<feature type="domain" description="PPM-type phosphatase" evidence="1">
    <location>
        <begin position="8"/>
        <end position="245"/>
    </location>
</feature>
<dbReference type="CDD" id="cd00143">
    <property type="entry name" value="PP2Cc"/>
    <property type="match status" value="1"/>
</dbReference>
<dbReference type="SMART" id="SM00331">
    <property type="entry name" value="PP2C_SIG"/>
    <property type="match status" value="1"/>
</dbReference>
<dbReference type="PANTHER" id="PTHR47992">
    <property type="entry name" value="PROTEIN PHOSPHATASE"/>
    <property type="match status" value="1"/>
</dbReference>
<evidence type="ECO:0000313" key="2">
    <source>
        <dbReference type="EMBL" id="OIR18714.1"/>
    </source>
</evidence>
<organism evidence="2">
    <name type="scientific">mine drainage metagenome</name>
    <dbReference type="NCBI Taxonomy" id="410659"/>
    <lineage>
        <taxon>unclassified sequences</taxon>
        <taxon>metagenomes</taxon>
        <taxon>ecological metagenomes</taxon>
    </lineage>
</organism>
<evidence type="ECO:0000259" key="1">
    <source>
        <dbReference type="PROSITE" id="PS51746"/>
    </source>
</evidence>
<reference evidence="2" key="1">
    <citation type="submission" date="2016-10" db="EMBL/GenBank/DDBJ databases">
        <title>Sequence of Gallionella enrichment culture.</title>
        <authorList>
            <person name="Poehlein A."/>
            <person name="Muehling M."/>
            <person name="Daniel R."/>
        </authorList>
    </citation>
    <scope>NUCLEOTIDE SEQUENCE</scope>
</reference>
<proteinExistence type="predicted"/>